<evidence type="ECO:0000256" key="6">
    <source>
        <dbReference type="ARBA" id="ARBA00023242"/>
    </source>
</evidence>
<dbReference type="GO" id="GO:0030915">
    <property type="term" value="C:Smc5-Smc6 complex"/>
    <property type="evidence" value="ECO:0007669"/>
    <property type="project" value="UniProtKB-UniRule"/>
</dbReference>
<comment type="subcellular location">
    <subcellularLocation>
        <location evidence="1 7">Nucleus</location>
    </subcellularLocation>
</comment>
<dbReference type="InterPro" id="IPR027786">
    <property type="entry name" value="Nse4/EID"/>
</dbReference>
<accession>A0AAD9V778</accession>
<keyword evidence="4 7" id="KW-0233">DNA recombination</keyword>
<dbReference type="Pfam" id="PF08743">
    <property type="entry name" value="Nse4_C"/>
    <property type="match status" value="1"/>
</dbReference>
<evidence type="ECO:0000256" key="8">
    <source>
        <dbReference type="SAM" id="MobiDB-lite"/>
    </source>
</evidence>
<proteinExistence type="inferred from homology"/>
<evidence type="ECO:0000256" key="3">
    <source>
        <dbReference type="ARBA" id="ARBA00022763"/>
    </source>
</evidence>
<reference evidence="11" key="2">
    <citation type="journal article" date="2023" name="Science">
        <title>Genomic signatures of disease resistance in endangered staghorn corals.</title>
        <authorList>
            <person name="Vollmer S.V."/>
            <person name="Selwyn J.D."/>
            <person name="Despard B.A."/>
            <person name="Roesel C.L."/>
        </authorList>
    </citation>
    <scope>NUCLEOTIDE SEQUENCE</scope>
    <source>
        <strain evidence="11">K2</strain>
    </source>
</reference>
<keyword evidence="5 7" id="KW-0234">DNA repair</keyword>
<name>A0AAD9V778_ACRCE</name>
<evidence type="ECO:0000256" key="7">
    <source>
        <dbReference type="RuleBase" id="RU365071"/>
    </source>
</evidence>
<evidence type="ECO:0000256" key="5">
    <source>
        <dbReference type="ARBA" id="ARBA00023204"/>
    </source>
</evidence>
<comment type="caution">
    <text evidence="11">The sequence shown here is derived from an EMBL/GenBank/DDBJ whole genome shotgun (WGS) entry which is preliminary data.</text>
</comment>
<organism evidence="11 12">
    <name type="scientific">Acropora cervicornis</name>
    <name type="common">Staghorn coral</name>
    <dbReference type="NCBI Taxonomy" id="6130"/>
    <lineage>
        <taxon>Eukaryota</taxon>
        <taxon>Metazoa</taxon>
        <taxon>Cnidaria</taxon>
        <taxon>Anthozoa</taxon>
        <taxon>Hexacorallia</taxon>
        <taxon>Scleractinia</taxon>
        <taxon>Astrocoeniina</taxon>
        <taxon>Acroporidae</taxon>
        <taxon>Acropora</taxon>
    </lineage>
</organism>
<dbReference type="AlphaFoldDB" id="A0AAD9V778"/>
<dbReference type="EMBL" id="JARQWQ010000024">
    <property type="protein sequence ID" value="KAK2563838.1"/>
    <property type="molecule type" value="Genomic_DNA"/>
</dbReference>
<dbReference type="GO" id="GO:0006310">
    <property type="term" value="P:DNA recombination"/>
    <property type="evidence" value="ECO:0007669"/>
    <property type="project" value="UniProtKB-UniRule"/>
</dbReference>
<sequence>MGEDGISAGDDYDPKADSRERRRIRYEYRELIAETQNNRLDLTRPDSTGLHKALDKAQKLFNEVKSTREAALDSRFLVVASNLGSQQAQQLQTHLVTFSHDTFVQKLITFMGGRNIAEVSEEDEEDEVSTRRRHPPPQLDWNKLGKKACSTFRRTPSIDFMFGPLSMEPPPQRSRQVREKPKGKPDISQKVTPSQLEKVEAEGEATTREVERLHRILYEKTEANIRDVAHEYSLTLCLVSEEEVYPVCLFEFVINPHSFSKTVENLFHLSFLVREIIKTFKITKPMIPPANANRVNGASLQNHTNQEDGVDDDNE</sequence>
<dbReference type="PANTHER" id="PTHR16140">
    <property type="entry name" value="NON-STRUCTURAL MAINTENANCE OF CHROMOSOMES ELEMENT 4"/>
    <property type="match status" value="1"/>
</dbReference>
<comment type="subunit">
    <text evidence="7">Component of the SMC5-SMC6 complex.</text>
</comment>
<dbReference type="Proteomes" id="UP001249851">
    <property type="component" value="Unassembled WGS sequence"/>
</dbReference>
<dbReference type="Pfam" id="PF15412">
    <property type="entry name" value="Nse4-Nse3_bdg"/>
    <property type="match status" value="1"/>
</dbReference>
<dbReference type="PANTHER" id="PTHR16140:SF0">
    <property type="entry name" value="NON-STRUCTURAL MAINTENANCE OF CHROMOSOMES ELEMENT 4"/>
    <property type="match status" value="1"/>
</dbReference>
<feature type="region of interest" description="Disordered" evidence="8">
    <location>
        <begin position="118"/>
        <end position="140"/>
    </location>
</feature>
<dbReference type="InterPro" id="IPR014854">
    <property type="entry name" value="Nse4_C"/>
</dbReference>
<keyword evidence="12" id="KW-1185">Reference proteome</keyword>
<evidence type="ECO:0000256" key="2">
    <source>
        <dbReference type="ARBA" id="ARBA00008997"/>
    </source>
</evidence>
<evidence type="ECO:0000313" key="11">
    <source>
        <dbReference type="EMBL" id="KAK2563838.1"/>
    </source>
</evidence>
<evidence type="ECO:0000256" key="1">
    <source>
        <dbReference type="ARBA" id="ARBA00004123"/>
    </source>
</evidence>
<keyword evidence="3 7" id="KW-0227">DNA damage</keyword>
<comment type="similarity">
    <text evidence="2 7">Belongs to the NSE4 family.</text>
</comment>
<feature type="compositionally biased region" description="Polar residues" evidence="8">
    <location>
        <begin position="293"/>
        <end position="304"/>
    </location>
</feature>
<protein>
    <recommendedName>
        <fullName evidence="7">Non-structural maintenance of chromosomes element 4</fullName>
    </recommendedName>
</protein>
<feature type="region of interest" description="Disordered" evidence="8">
    <location>
        <begin position="160"/>
        <end position="195"/>
    </location>
</feature>
<dbReference type="InterPro" id="IPR029225">
    <property type="entry name" value="Nse4_Nse3-bd"/>
</dbReference>
<feature type="domain" description="Non-structural maintenance of chromosome element 4 C-terminal" evidence="9">
    <location>
        <begin position="246"/>
        <end position="289"/>
    </location>
</feature>
<dbReference type="GO" id="GO:0005634">
    <property type="term" value="C:nucleus"/>
    <property type="evidence" value="ECO:0007669"/>
    <property type="project" value="UniProtKB-SubCell"/>
</dbReference>
<keyword evidence="6 7" id="KW-0539">Nucleus</keyword>
<evidence type="ECO:0000259" key="9">
    <source>
        <dbReference type="Pfam" id="PF08743"/>
    </source>
</evidence>
<dbReference type="GO" id="GO:0006281">
    <property type="term" value="P:DNA repair"/>
    <property type="evidence" value="ECO:0007669"/>
    <property type="project" value="UniProtKB-UniRule"/>
</dbReference>
<evidence type="ECO:0000259" key="10">
    <source>
        <dbReference type="Pfam" id="PF15412"/>
    </source>
</evidence>
<feature type="compositionally biased region" description="Basic and acidic residues" evidence="8">
    <location>
        <begin position="176"/>
        <end position="187"/>
    </location>
</feature>
<feature type="region of interest" description="Disordered" evidence="8">
    <location>
        <begin position="1"/>
        <end position="20"/>
    </location>
</feature>
<evidence type="ECO:0000256" key="4">
    <source>
        <dbReference type="ARBA" id="ARBA00023172"/>
    </source>
</evidence>
<evidence type="ECO:0000313" key="12">
    <source>
        <dbReference type="Proteomes" id="UP001249851"/>
    </source>
</evidence>
<feature type="region of interest" description="Disordered" evidence="8">
    <location>
        <begin position="293"/>
        <end position="315"/>
    </location>
</feature>
<feature type="domain" description="Nse4/EID protein Nse3/MAGE-binding" evidence="10">
    <location>
        <begin position="73"/>
        <end position="127"/>
    </location>
</feature>
<gene>
    <name evidence="11" type="ORF">P5673_012843</name>
</gene>
<comment type="function">
    <text evidence="7">Component of the SMC5-SMC6 complex, that promotes sister chromatid alignment after DNA damage and facilitates double-stranded DNA breaks (DSBs) repair via homologous recombination between sister chromatids.</text>
</comment>
<reference evidence="11" key="1">
    <citation type="journal article" date="2023" name="G3 (Bethesda)">
        <title>Whole genome assembly and annotation of the endangered Caribbean coral Acropora cervicornis.</title>
        <authorList>
            <person name="Selwyn J.D."/>
            <person name="Vollmer S.V."/>
        </authorList>
    </citation>
    <scope>NUCLEOTIDE SEQUENCE</scope>
    <source>
        <strain evidence="11">K2</strain>
    </source>
</reference>